<dbReference type="SUPFAM" id="SSF56719">
    <property type="entry name" value="Type II DNA topoisomerase"/>
    <property type="match status" value="1"/>
</dbReference>
<evidence type="ECO:0000256" key="6">
    <source>
        <dbReference type="ARBA" id="ARBA00022840"/>
    </source>
</evidence>
<reference evidence="14 15" key="1">
    <citation type="journal article" date="2007" name="Science">
        <title>The Chlamydomonas genome reveals the evolution of key animal and plant functions.</title>
        <authorList>
            <person name="Merchant S.S."/>
            <person name="Prochnik S.E."/>
            <person name="Vallon O."/>
            <person name="Harris E.H."/>
            <person name="Karpowicz S.J."/>
            <person name="Witman G.B."/>
            <person name="Terry A."/>
            <person name="Salamov A."/>
            <person name="Fritz-Laylin L.K."/>
            <person name="Marechal-Drouard L."/>
            <person name="Marshall W.F."/>
            <person name="Qu L.H."/>
            <person name="Nelson D.R."/>
            <person name="Sanderfoot A.A."/>
            <person name="Spalding M.H."/>
            <person name="Kapitonov V.V."/>
            <person name="Ren Q."/>
            <person name="Ferris P."/>
            <person name="Lindquist E."/>
            <person name="Shapiro H."/>
            <person name="Lucas S.M."/>
            <person name="Grimwood J."/>
            <person name="Schmutz J."/>
            <person name="Cardol P."/>
            <person name="Cerutti H."/>
            <person name="Chanfreau G."/>
            <person name="Chen C.L."/>
            <person name="Cognat V."/>
            <person name="Croft M.T."/>
            <person name="Dent R."/>
            <person name="Dutcher S."/>
            <person name="Fernandez E."/>
            <person name="Fukuzawa H."/>
            <person name="Gonzalez-Ballester D."/>
            <person name="Gonzalez-Halphen D."/>
            <person name="Hallmann A."/>
            <person name="Hanikenne M."/>
            <person name="Hippler M."/>
            <person name="Inwood W."/>
            <person name="Jabbari K."/>
            <person name="Kalanon M."/>
            <person name="Kuras R."/>
            <person name="Lefebvre P.A."/>
            <person name="Lemaire S.D."/>
            <person name="Lobanov A.V."/>
            <person name="Lohr M."/>
            <person name="Manuell A."/>
            <person name="Meier I."/>
            <person name="Mets L."/>
            <person name="Mittag M."/>
            <person name="Mittelmeier T."/>
            <person name="Moroney J.V."/>
            <person name="Moseley J."/>
            <person name="Napoli C."/>
            <person name="Nedelcu A.M."/>
            <person name="Niyogi K."/>
            <person name="Novoselov S.V."/>
            <person name="Paulsen I.T."/>
            <person name="Pazour G."/>
            <person name="Purton S."/>
            <person name="Ral J.P."/>
            <person name="Riano-Pachon D.M."/>
            <person name="Riekhof W."/>
            <person name="Rymarquis L."/>
            <person name="Schroda M."/>
            <person name="Stern D."/>
            <person name="Umen J."/>
            <person name="Willows R."/>
            <person name="Wilson N."/>
            <person name="Zimmer S.L."/>
            <person name="Allmer J."/>
            <person name="Balk J."/>
            <person name="Bisova K."/>
            <person name="Chen C.J."/>
            <person name="Elias M."/>
            <person name="Gendler K."/>
            <person name="Hauser C."/>
            <person name="Lamb M.R."/>
            <person name="Ledford H."/>
            <person name="Long J.C."/>
            <person name="Minagawa J."/>
            <person name="Page M.D."/>
            <person name="Pan J."/>
            <person name="Pootakham W."/>
            <person name="Roje S."/>
            <person name="Rose A."/>
            <person name="Stahlberg E."/>
            <person name="Terauchi A.M."/>
            <person name="Yang P."/>
            <person name="Ball S."/>
            <person name="Bowler C."/>
            <person name="Dieckmann C.L."/>
            <person name="Gladyshev V.N."/>
            <person name="Green P."/>
            <person name="Jorgensen R."/>
            <person name="Mayfield S."/>
            <person name="Mueller-Roeber B."/>
            <person name="Rajamani S."/>
            <person name="Sayre R.T."/>
            <person name="Brokstein P."/>
            <person name="Dubchak I."/>
            <person name="Goodstein D."/>
            <person name="Hornick L."/>
            <person name="Huang Y.W."/>
            <person name="Jhaveri J."/>
            <person name="Luo Y."/>
            <person name="Martinez D."/>
            <person name="Ngau W.C."/>
            <person name="Otillar B."/>
            <person name="Poliakov A."/>
            <person name="Porter A."/>
            <person name="Szajkowski L."/>
            <person name="Werner G."/>
            <person name="Zhou K."/>
            <person name="Grigoriev I.V."/>
            <person name="Rokhsar D.S."/>
            <person name="Grossman A.R."/>
        </authorList>
    </citation>
    <scope>NUCLEOTIDE SEQUENCE [LARGE SCALE GENOMIC DNA]</scope>
    <source>
        <strain evidence="15">CC-503</strain>
    </source>
</reference>
<dbReference type="Gene3D" id="3.30.565.10">
    <property type="entry name" value="Histidine kinase-like ATPase, C-terminal domain"/>
    <property type="match status" value="1"/>
</dbReference>
<dbReference type="SUPFAM" id="SSF55874">
    <property type="entry name" value="ATPase domain of HSP90 chaperone/DNA topoisomerase II/histidine kinase"/>
    <property type="match status" value="1"/>
</dbReference>
<dbReference type="InterPro" id="IPR013759">
    <property type="entry name" value="Topo_IIA_B_C"/>
</dbReference>
<evidence type="ECO:0000256" key="11">
    <source>
        <dbReference type="RuleBase" id="RU362094"/>
    </source>
</evidence>
<sequence length="800" mass="84244">MACRATAAAPARKEAGTTGSPLATLSQEDYGASAIQVLEGLEPVRKRPGMYIGGTGSDGLHHLIWEVVDNAVDEVQAGHASAVEVDVDLSSGWVSVVDNGRGIPVDVHPVTGKSALETVLTVLHAGGKFGGDNSGYKVSGGLHGVGISVVNALSSELEVTVWRAGSRYSQRYSRGAPLEELRVQLLPPGSEEAGRSGTQVRFLYDASIFAKDVAYSADVIATRLHELAFLNARATIRFRALRRGKPVRGTSRYLAAAASRRAAAAAAAANGDDGAEGLGSGSGSDGESGAAEVASTSAPSPPPAVSKRGGKKQKGGGDAAAAAAGGAAAPQYGIIREEGQWQVFQYSGGLREFVGCLQAAYTPLHEALVVTRADGGSGVVVEAALQWAADSFKEEVRGFANSIHTVDGGTHMEGLRAGLTRAVTQLGRKAKQIKDSDPPLSGEHVREGLGAVVSVKVPNPEFEGQTKTRLGNPEVRKIVENAVYEAVGEWLEAHPAALAALCAKALTSARAAEAARKARELVRRKTSLFTGRSTLPGKLADCTSTNREETEIYIVEGDSAGGSAKQARDRRFQAILPLKGKILNVERLTDANEELMYKNTEISNLIVALGLGTDRSAGLPAAGSAAAAGGAAAATAEQSAEEAAKALTQLRYGKIVVLTDADVDGAHIRTLLLTFLFRHRPQLFAAGRVYVAVPPLYKVERGKSVWWAHSDAELAALVSEQRLAPGGYSVQRFKGLGEMMPQQLWDTTLNPESRLLRRLTVRDVSEADSMLTMLMGTKVEPRKALIEAYSRRLSLDALDV</sequence>
<feature type="compositionally biased region" description="Low complexity" evidence="12">
    <location>
        <begin position="1"/>
        <end position="10"/>
    </location>
</feature>
<evidence type="ECO:0000256" key="8">
    <source>
        <dbReference type="ARBA" id="ARBA00023029"/>
    </source>
</evidence>
<comment type="function">
    <text evidence="11">Control of topological states of DNA by transient breakage and subsequent rejoining of DNA strands. Topoisomerase II makes double-strand breaks.</text>
</comment>
<proteinExistence type="inferred from homology"/>
<dbReference type="InterPro" id="IPR013506">
    <property type="entry name" value="Topo_IIA_bsu_dom2"/>
</dbReference>
<dbReference type="GO" id="GO:0046872">
    <property type="term" value="F:metal ion binding"/>
    <property type="evidence" value="ECO:0007669"/>
    <property type="project" value="UniProtKB-KW"/>
</dbReference>
<keyword evidence="6 11" id="KW-0067">ATP-binding</keyword>
<organism evidence="14 15">
    <name type="scientific">Chlamydomonas reinhardtii</name>
    <name type="common">Chlamydomonas smithii</name>
    <dbReference type="NCBI Taxonomy" id="3055"/>
    <lineage>
        <taxon>Eukaryota</taxon>
        <taxon>Viridiplantae</taxon>
        <taxon>Chlorophyta</taxon>
        <taxon>core chlorophytes</taxon>
        <taxon>Chlorophyceae</taxon>
        <taxon>CS clade</taxon>
        <taxon>Chlamydomonadales</taxon>
        <taxon>Chlamydomonadaceae</taxon>
        <taxon>Chlamydomonas</taxon>
    </lineage>
</organism>
<dbReference type="PANTHER" id="PTHR45866">
    <property type="entry name" value="DNA GYRASE/TOPOISOMERASE SUBUNIT B"/>
    <property type="match status" value="1"/>
</dbReference>
<dbReference type="SMART" id="SM00433">
    <property type="entry name" value="TOP2c"/>
    <property type="match status" value="1"/>
</dbReference>
<dbReference type="Pfam" id="PF00204">
    <property type="entry name" value="DNA_gyraseB"/>
    <property type="match status" value="1"/>
</dbReference>
<dbReference type="PROSITE" id="PS50880">
    <property type="entry name" value="TOPRIM"/>
    <property type="match status" value="1"/>
</dbReference>
<evidence type="ECO:0000313" key="15">
    <source>
        <dbReference type="Proteomes" id="UP000006906"/>
    </source>
</evidence>
<dbReference type="InterPro" id="IPR006171">
    <property type="entry name" value="TOPRIM_dom"/>
</dbReference>
<dbReference type="CDD" id="cd00822">
    <property type="entry name" value="TopoII_Trans_DNA_gyrase"/>
    <property type="match status" value="1"/>
</dbReference>
<accession>A0A2K3DAH5</accession>
<keyword evidence="15" id="KW-1185">Reference proteome</keyword>
<comment type="similarity">
    <text evidence="11">Belongs to the type II topoisomerase family.</text>
</comment>
<dbReference type="PRINTS" id="PR01159">
    <property type="entry name" value="DNAGYRASEB"/>
</dbReference>
<dbReference type="Gene3D" id="3.40.50.670">
    <property type="match status" value="1"/>
</dbReference>
<dbReference type="Pfam" id="PF00986">
    <property type="entry name" value="DNA_gyraseB_C"/>
    <property type="match status" value="1"/>
</dbReference>
<evidence type="ECO:0000313" key="14">
    <source>
        <dbReference type="EMBL" id="PNW77531.1"/>
    </source>
</evidence>
<dbReference type="InterPro" id="IPR000565">
    <property type="entry name" value="Topo_IIA_B"/>
</dbReference>
<dbReference type="Gene3D" id="3.30.230.10">
    <property type="match status" value="1"/>
</dbReference>
<keyword evidence="9 11" id="KW-0238">DNA-binding</keyword>
<dbReference type="EC" id="5.6.2.2" evidence="11"/>
<dbReference type="GeneID" id="5716144"/>
<dbReference type="PRINTS" id="PR00418">
    <property type="entry name" value="TPI2FAMILY"/>
</dbReference>
<dbReference type="FunFam" id="3.30.230.10:FF:000005">
    <property type="entry name" value="DNA gyrase subunit B"/>
    <property type="match status" value="1"/>
</dbReference>
<name>A0A2K3DAH5_CHLRE</name>
<dbReference type="GO" id="GO:0006265">
    <property type="term" value="P:DNA topological change"/>
    <property type="evidence" value="ECO:0007669"/>
    <property type="project" value="UniProtKB-UniRule"/>
</dbReference>
<dbReference type="Pfam" id="PF01751">
    <property type="entry name" value="Toprim"/>
    <property type="match status" value="1"/>
</dbReference>
<dbReference type="InterPro" id="IPR036890">
    <property type="entry name" value="HATPase_C_sf"/>
</dbReference>
<dbReference type="OMA" id="QLWSTTM"/>
<keyword evidence="5 11" id="KW-0547">Nucleotide-binding</keyword>
<dbReference type="SUPFAM" id="SSF54211">
    <property type="entry name" value="Ribosomal protein S5 domain 2-like"/>
    <property type="match status" value="1"/>
</dbReference>
<feature type="region of interest" description="Disordered" evidence="12">
    <location>
        <begin position="271"/>
        <end position="322"/>
    </location>
</feature>
<comment type="cofactor">
    <cofactor evidence="2">
        <name>Mg(2+)</name>
        <dbReference type="ChEBI" id="CHEBI:18420"/>
    </cofactor>
</comment>
<dbReference type="GO" id="GO:0005524">
    <property type="term" value="F:ATP binding"/>
    <property type="evidence" value="ECO:0007669"/>
    <property type="project" value="UniProtKB-UniRule"/>
</dbReference>
<dbReference type="FunCoup" id="A0A2K3DAH5">
    <property type="interactions" value="482"/>
</dbReference>
<dbReference type="InterPro" id="IPR013760">
    <property type="entry name" value="Topo_IIA-like_dom_sf"/>
</dbReference>
<dbReference type="PANTHER" id="PTHR45866:SF1">
    <property type="entry name" value="DNA GYRASE SUBUNIT B, MITOCHONDRIAL"/>
    <property type="match status" value="1"/>
</dbReference>
<dbReference type="Proteomes" id="UP000006906">
    <property type="component" value="Chromosome 10"/>
</dbReference>
<keyword evidence="10 11" id="KW-0413">Isomerase</keyword>
<feature type="domain" description="Toprim" evidence="13">
    <location>
        <begin position="550"/>
        <end position="695"/>
    </location>
</feature>
<dbReference type="NCBIfam" id="NF004189">
    <property type="entry name" value="PRK05644.1"/>
    <property type="match status" value="1"/>
</dbReference>
<dbReference type="InterPro" id="IPR001241">
    <property type="entry name" value="Topo_IIA"/>
</dbReference>
<evidence type="ECO:0000256" key="1">
    <source>
        <dbReference type="ARBA" id="ARBA00000185"/>
    </source>
</evidence>
<dbReference type="AlphaFoldDB" id="A0A2K3DAH5"/>
<dbReference type="SMR" id="A0A2K3DAH5"/>
<evidence type="ECO:0000256" key="12">
    <source>
        <dbReference type="SAM" id="MobiDB-lite"/>
    </source>
</evidence>
<dbReference type="GO" id="GO:0003677">
    <property type="term" value="F:DNA binding"/>
    <property type="evidence" value="ECO:0007669"/>
    <property type="project" value="UniProtKB-UniRule"/>
</dbReference>
<dbReference type="InterPro" id="IPR018522">
    <property type="entry name" value="TopoIIA_CS"/>
</dbReference>
<comment type="similarity">
    <text evidence="3">Belongs to the type II topoisomerase GyrB family.</text>
</comment>
<evidence type="ECO:0000256" key="5">
    <source>
        <dbReference type="ARBA" id="ARBA00022741"/>
    </source>
</evidence>
<dbReference type="GO" id="GO:0003918">
    <property type="term" value="F:DNA topoisomerase type II (double strand cut, ATP-hydrolyzing) activity"/>
    <property type="evidence" value="ECO:0007669"/>
    <property type="project" value="UniProtKB-UniRule"/>
</dbReference>
<comment type="subunit">
    <text evidence="11">Homodimer.</text>
</comment>
<keyword evidence="8 11" id="KW-0799">Topoisomerase</keyword>
<dbReference type="STRING" id="3055.A0A2K3DAH5"/>
<feature type="compositionally biased region" description="Gly residues" evidence="12">
    <location>
        <begin position="276"/>
        <end position="286"/>
    </location>
</feature>
<feature type="region of interest" description="Disordered" evidence="12">
    <location>
        <begin position="1"/>
        <end position="24"/>
    </location>
</feature>
<dbReference type="PROSITE" id="PS00177">
    <property type="entry name" value="TOPOISOMERASE_II"/>
    <property type="match status" value="1"/>
</dbReference>
<dbReference type="ExpressionAtlas" id="A0A2K3DAH5">
    <property type="expression patterns" value="baseline"/>
</dbReference>
<evidence type="ECO:0000256" key="2">
    <source>
        <dbReference type="ARBA" id="ARBA00001946"/>
    </source>
</evidence>
<dbReference type="InterPro" id="IPR020568">
    <property type="entry name" value="Ribosomal_Su5_D2-typ_SF"/>
</dbReference>
<dbReference type="InterPro" id="IPR003594">
    <property type="entry name" value="HATPase_dom"/>
</dbReference>
<dbReference type="OrthoDB" id="276498at2759"/>
<dbReference type="CDD" id="cd16928">
    <property type="entry name" value="HATPase_GyrB-like"/>
    <property type="match status" value="1"/>
</dbReference>
<dbReference type="SMART" id="SM00387">
    <property type="entry name" value="HATPase_c"/>
    <property type="match status" value="1"/>
</dbReference>
<protein>
    <recommendedName>
        <fullName evidence="11">DNA topoisomerase 2</fullName>
        <ecNumber evidence="11">5.6.2.2</ecNumber>
    </recommendedName>
</protein>
<evidence type="ECO:0000256" key="7">
    <source>
        <dbReference type="ARBA" id="ARBA00022842"/>
    </source>
</evidence>
<dbReference type="EMBL" id="CM008971">
    <property type="protein sequence ID" value="PNW77531.1"/>
    <property type="molecule type" value="Genomic_DNA"/>
</dbReference>
<comment type="catalytic activity">
    <reaction evidence="1 11">
        <text>ATP-dependent breakage, passage and rejoining of double-stranded DNA.</text>
        <dbReference type="EC" id="5.6.2.2"/>
    </reaction>
</comment>
<dbReference type="KEGG" id="cre:CHLRE_10g440750v5"/>
<evidence type="ECO:0000259" key="13">
    <source>
        <dbReference type="PROSITE" id="PS50880"/>
    </source>
</evidence>
<dbReference type="RefSeq" id="XP_042920186.1">
    <property type="nucleotide sequence ID" value="XM_043066789.1"/>
</dbReference>
<feature type="compositionally biased region" description="Low complexity" evidence="12">
    <location>
        <begin position="287"/>
        <end position="298"/>
    </location>
</feature>
<evidence type="ECO:0000256" key="3">
    <source>
        <dbReference type="ARBA" id="ARBA00010708"/>
    </source>
</evidence>
<dbReference type="InterPro" id="IPR002288">
    <property type="entry name" value="DNA_gyrase_B_C"/>
</dbReference>
<dbReference type="Gramene" id="PNW77531">
    <property type="protein sequence ID" value="PNW77531"/>
    <property type="gene ID" value="CHLRE_10g440750v5"/>
</dbReference>
<dbReference type="InParanoid" id="A0A2K3DAH5"/>
<gene>
    <name evidence="14" type="ORF">CHLRE_10g440750v5</name>
</gene>
<dbReference type="Pfam" id="PF02518">
    <property type="entry name" value="HATPase_c"/>
    <property type="match status" value="1"/>
</dbReference>
<evidence type="ECO:0000256" key="4">
    <source>
        <dbReference type="ARBA" id="ARBA00022723"/>
    </source>
</evidence>
<keyword evidence="7" id="KW-0460">Magnesium</keyword>
<keyword evidence="4" id="KW-0479">Metal-binding</keyword>
<evidence type="ECO:0000256" key="10">
    <source>
        <dbReference type="ARBA" id="ARBA00023235"/>
    </source>
</evidence>
<evidence type="ECO:0000256" key="9">
    <source>
        <dbReference type="ARBA" id="ARBA00023125"/>
    </source>
</evidence>
<dbReference type="InterPro" id="IPR014721">
    <property type="entry name" value="Ribsml_uS5_D2-typ_fold_subgr"/>
</dbReference>